<reference evidence="2" key="1">
    <citation type="submission" date="2025-08" db="UniProtKB">
        <authorList>
            <consortium name="Ensembl"/>
        </authorList>
    </citation>
    <scope>IDENTIFICATION</scope>
</reference>
<protein>
    <recommendedName>
        <fullName evidence="4">Laminin subunit gamma-3</fullName>
    </recommendedName>
</protein>
<accession>A0A8C9MMY2</accession>
<keyword evidence="1" id="KW-0175">Coiled coil</keyword>
<reference evidence="2" key="2">
    <citation type="submission" date="2025-09" db="UniProtKB">
        <authorList>
            <consortium name="Ensembl"/>
        </authorList>
    </citation>
    <scope>IDENTIFICATION</scope>
</reference>
<proteinExistence type="predicted"/>
<name>A0A8C9MMY2_SERCA</name>
<evidence type="ECO:0000313" key="3">
    <source>
        <dbReference type="Proteomes" id="UP000694409"/>
    </source>
</evidence>
<evidence type="ECO:0000313" key="2">
    <source>
        <dbReference type="Ensembl" id="ENSSCAP00000005614.1"/>
    </source>
</evidence>
<keyword evidence="3" id="KW-1185">Reference proteome</keyword>
<dbReference type="Ensembl" id="ENSSCAT00000006434.1">
    <property type="protein sequence ID" value="ENSSCAP00000005614.1"/>
    <property type="gene ID" value="ENSSCAG00000004472.1"/>
</dbReference>
<organism evidence="2 3">
    <name type="scientific">Serinus canaria</name>
    <name type="common">Island canary</name>
    <name type="synonym">Fringilla canaria</name>
    <dbReference type="NCBI Taxonomy" id="9135"/>
    <lineage>
        <taxon>Eukaryota</taxon>
        <taxon>Metazoa</taxon>
        <taxon>Chordata</taxon>
        <taxon>Craniata</taxon>
        <taxon>Vertebrata</taxon>
        <taxon>Euteleostomi</taxon>
        <taxon>Archelosauria</taxon>
        <taxon>Archosauria</taxon>
        <taxon>Dinosauria</taxon>
        <taxon>Saurischia</taxon>
        <taxon>Theropoda</taxon>
        <taxon>Coelurosauria</taxon>
        <taxon>Aves</taxon>
        <taxon>Neognathae</taxon>
        <taxon>Neoaves</taxon>
        <taxon>Telluraves</taxon>
        <taxon>Australaves</taxon>
        <taxon>Passeriformes</taxon>
        <taxon>Passeroidea</taxon>
        <taxon>Fringillidae</taxon>
        <taxon>Carduelinae</taxon>
        <taxon>Serinus</taxon>
    </lineage>
</organism>
<sequence>MAQVEATVRRALRASKASSELLQKLLERNTTQDVQHELEAGYEEIQQAQEELGAGMAEVAVEARRVLKAVEQAHADLAERLLQVAALGQQVLPMQAGDLAQELAVLEQAAAAQEPLAQQAVEASHTLAAGLHLELQRTHGFKQLQDQAGSAHDMATMAVSRGKAVLSDAESLLASLDGMKKVLGHRKSQAALRRRMATVRDRVVVDAQRKIKQAEKTLGNSLSISTTAQRTAGEAEQLSEESAKRARAVLQESKQALKHASQLAMHANETQWELSRQEHMAEKLRGDLEEAQQVGSEVSEMAKSLQEARGSLMSDIETLNNLLNSLGNLGHDTEVDAVLSTGRLQLEQLWLRLATPGPLASQLSQLQQEAARQQEKIQAFESDLAEIRADKQNLEDILRSLPESCSK</sequence>
<evidence type="ECO:0000256" key="1">
    <source>
        <dbReference type="SAM" id="Coils"/>
    </source>
</evidence>
<dbReference type="Proteomes" id="UP000694409">
    <property type="component" value="Unassembled WGS sequence"/>
</dbReference>
<dbReference type="GeneTree" id="ENSGT00910000145259"/>
<feature type="coiled-coil region" evidence="1">
    <location>
        <begin position="363"/>
        <end position="397"/>
    </location>
</feature>
<dbReference type="AlphaFoldDB" id="A0A8C9MMY2"/>
<evidence type="ECO:0008006" key="4">
    <source>
        <dbReference type="Google" id="ProtNLM"/>
    </source>
</evidence>
<dbReference type="OMA" id="TQDVQHE"/>
<feature type="coiled-coil region" evidence="1">
    <location>
        <begin position="31"/>
        <end position="80"/>
    </location>
</feature>